<dbReference type="PANTHER" id="PTHR43568">
    <property type="entry name" value="P PROTEIN"/>
    <property type="match status" value="1"/>
</dbReference>
<feature type="transmembrane region" description="Helical" evidence="6">
    <location>
        <begin position="317"/>
        <end position="337"/>
    </location>
</feature>
<feature type="transmembrane region" description="Helical" evidence="6">
    <location>
        <begin position="349"/>
        <end position="367"/>
    </location>
</feature>
<feature type="domain" description="Citrate transporter-like" evidence="7">
    <location>
        <begin position="20"/>
        <end position="305"/>
    </location>
</feature>
<dbReference type="GO" id="GO:0055085">
    <property type="term" value="P:transmembrane transport"/>
    <property type="evidence" value="ECO:0007669"/>
    <property type="project" value="InterPro"/>
</dbReference>
<feature type="transmembrane region" description="Helical" evidence="6">
    <location>
        <begin position="250"/>
        <end position="271"/>
    </location>
</feature>
<evidence type="ECO:0000256" key="4">
    <source>
        <dbReference type="ARBA" id="ARBA00022989"/>
    </source>
</evidence>
<dbReference type="InterPro" id="IPR004680">
    <property type="entry name" value="Cit_transptr-like_dom"/>
</dbReference>
<feature type="transmembrane region" description="Helical" evidence="6">
    <location>
        <begin position="12"/>
        <end position="31"/>
    </location>
</feature>
<evidence type="ECO:0000256" key="3">
    <source>
        <dbReference type="ARBA" id="ARBA00022692"/>
    </source>
</evidence>
<organism evidence="8 9">
    <name type="scientific">Spiribacter vilamensis</name>
    <dbReference type="NCBI Taxonomy" id="531306"/>
    <lineage>
        <taxon>Bacteria</taxon>
        <taxon>Pseudomonadati</taxon>
        <taxon>Pseudomonadota</taxon>
        <taxon>Gammaproteobacteria</taxon>
        <taxon>Chromatiales</taxon>
        <taxon>Ectothiorhodospiraceae</taxon>
        <taxon>Spiribacter</taxon>
    </lineage>
</organism>
<keyword evidence="4 6" id="KW-1133">Transmembrane helix</keyword>
<feature type="transmembrane region" description="Helical" evidence="6">
    <location>
        <begin position="84"/>
        <end position="107"/>
    </location>
</feature>
<keyword evidence="2" id="KW-0813">Transport</keyword>
<accession>A0A4V2GJ04</accession>
<feature type="transmembrane region" description="Helical" evidence="6">
    <location>
        <begin position="162"/>
        <end position="185"/>
    </location>
</feature>
<proteinExistence type="predicted"/>
<dbReference type="InterPro" id="IPR051475">
    <property type="entry name" value="Diverse_Ion_Transporter"/>
</dbReference>
<evidence type="ECO:0000313" key="9">
    <source>
        <dbReference type="Proteomes" id="UP000292298"/>
    </source>
</evidence>
<dbReference type="Proteomes" id="UP000292298">
    <property type="component" value="Unassembled WGS sequence"/>
</dbReference>
<evidence type="ECO:0000313" key="8">
    <source>
        <dbReference type="EMBL" id="RZU98425.1"/>
    </source>
</evidence>
<keyword evidence="5 6" id="KW-0472">Membrane</keyword>
<gene>
    <name evidence="8" type="ORF">EV698_0671</name>
</gene>
<feature type="transmembrane region" description="Helical" evidence="6">
    <location>
        <begin position="43"/>
        <end position="63"/>
    </location>
</feature>
<keyword evidence="3 6" id="KW-0812">Transmembrane</keyword>
<dbReference type="RefSeq" id="WP_239016193.1">
    <property type="nucleotide sequence ID" value="NZ_SHLI01000001.1"/>
</dbReference>
<dbReference type="AlphaFoldDB" id="A0A4V2GJ04"/>
<feature type="transmembrane region" description="Helical" evidence="6">
    <location>
        <begin position="205"/>
        <end position="238"/>
    </location>
</feature>
<sequence>MITIFRNALARIGEDYLLLGLLFALIPLLIIDQPSVGEVVGYVHWQTLMALAGLMLLSAGLASSGFLTHAGGWLLTRMATERRLAWVLVVFSALLAAVVTNDVALFVTVPLTLRLINDNDRLLGRLVIFQAFAVNAGSALTPVGNPQNLLLWRSSPAGFVDFTLAMLPLAGGLLLLVLALVPLAFSARPLLHQASITAERIDRRLATAALIGYPLFLGLVEAGFAPIAVGLMVALVALTRRSVLLNVDWTLLGVFALMFATLGIIADFPAVTDIAHRISQLPGGWLTTGTLLSQVISNVPAAILLDQLTGDWRAVAWGVNVGGFGLAIGSMANLIALRLARRPHLWGAFHAWSIPLVIAGWAVAMLANDV</sequence>
<feature type="transmembrane region" description="Helical" evidence="6">
    <location>
        <begin position="283"/>
        <end position="305"/>
    </location>
</feature>
<evidence type="ECO:0000256" key="1">
    <source>
        <dbReference type="ARBA" id="ARBA00004141"/>
    </source>
</evidence>
<name>A0A4V2GJ04_9GAMM</name>
<reference evidence="8 9" key="1">
    <citation type="submission" date="2019-02" db="EMBL/GenBank/DDBJ databases">
        <title>Genomic Encyclopedia of Type Strains, Phase IV (KMG-IV): sequencing the most valuable type-strain genomes for metagenomic binning, comparative biology and taxonomic classification.</title>
        <authorList>
            <person name="Goeker M."/>
        </authorList>
    </citation>
    <scope>NUCLEOTIDE SEQUENCE [LARGE SCALE GENOMIC DNA]</scope>
    <source>
        <strain evidence="8 9">DSM 21056</strain>
    </source>
</reference>
<comment type="caution">
    <text evidence="8">The sequence shown here is derived from an EMBL/GenBank/DDBJ whole genome shotgun (WGS) entry which is preliminary data.</text>
</comment>
<dbReference type="GO" id="GO:0016020">
    <property type="term" value="C:membrane"/>
    <property type="evidence" value="ECO:0007669"/>
    <property type="project" value="UniProtKB-SubCell"/>
</dbReference>
<dbReference type="PANTHER" id="PTHR43568:SF1">
    <property type="entry name" value="P PROTEIN"/>
    <property type="match status" value="1"/>
</dbReference>
<dbReference type="Pfam" id="PF03600">
    <property type="entry name" value="CitMHS"/>
    <property type="match status" value="1"/>
</dbReference>
<evidence type="ECO:0000256" key="6">
    <source>
        <dbReference type="SAM" id="Phobius"/>
    </source>
</evidence>
<dbReference type="EMBL" id="SHLI01000001">
    <property type="protein sequence ID" value="RZU98425.1"/>
    <property type="molecule type" value="Genomic_DNA"/>
</dbReference>
<comment type="subcellular location">
    <subcellularLocation>
        <location evidence="1">Membrane</location>
        <topology evidence="1">Multi-pass membrane protein</topology>
    </subcellularLocation>
</comment>
<protein>
    <submittedName>
        <fullName evidence="8">YbiR family transporter</fullName>
    </submittedName>
</protein>
<keyword evidence="9" id="KW-1185">Reference proteome</keyword>
<evidence type="ECO:0000259" key="7">
    <source>
        <dbReference type="Pfam" id="PF03600"/>
    </source>
</evidence>
<evidence type="ECO:0000256" key="2">
    <source>
        <dbReference type="ARBA" id="ARBA00022448"/>
    </source>
</evidence>
<evidence type="ECO:0000256" key="5">
    <source>
        <dbReference type="ARBA" id="ARBA00023136"/>
    </source>
</evidence>